<dbReference type="EMBL" id="JAPUFD010000006">
    <property type="protein sequence ID" value="MDI1487882.1"/>
    <property type="molecule type" value="Genomic_DNA"/>
</dbReference>
<feature type="domain" description="SPX" evidence="7">
    <location>
        <begin position="1"/>
        <end position="155"/>
    </location>
</feature>
<dbReference type="PANTHER" id="PTHR46140">
    <property type="entry name" value="VACUOLAR TRANSPORTER CHAPERONE 1-RELATED"/>
    <property type="match status" value="1"/>
</dbReference>
<feature type="region of interest" description="Disordered" evidence="6">
    <location>
        <begin position="575"/>
        <end position="598"/>
    </location>
</feature>
<keyword evidence="9" id="KW-1185">Reference proteome</keyword>
<dbReference type="PANTHER" id="PTHR46140:SF2">
    <property type="entry name" value="VACUOLAR TRANSPORTER CHAPERONE 3 COMPLEX SUBUNIT 3-RELATED"/>
    <property type="match status" value="1"/>
</dbReference>
<evidence type="ECO:0000256" key="6">
    <source>
        <dbReference type="SAM" id="MobiDB-lite"/>
    </source>
</evidence>
<gene>
    <name evidence="8" type="primary">VTC2</name>
    <name evidence="8" type="ORF">OHK93_007155</name>
</gene>
<dbReference type="CDD" id="cd14480">
    <property type="entry name" value="SPX_VTC2_like"/>
    <property type="match status" value="1"/>
</dbReference>
<evidence type="ECO:0000313" key="9">
    <source>
        <dbReference type="Proteomes" id="UP001161017"/>
    </source>
</evidence>
<dbReference type="Proteomes" id="UP001161017">
    <property type="component" value="Unassembled WGS sequence"/>
</dbReference>
<feature type="region of interest" description="Disordered" evidence="6">
    <location>
        <begin position="509"/>
        <end position="529"/>
    </location>
</feature>
<accession>A0AA43QL90</accession>
<keyword evidence="2" id="KW-0926">Vacuole</keyword>
<feature type="region of interest" description="Disordered" evidence="6">
    <location>
        <begin position="610"/>
        <end position="634"/>
    </location>
</feature>
<dbReference type="GO" id="GO:0033254">
    <property type="term" value="C:vacuolar transporter chaperone complex"/>
    <property type="evidence" value="ECO:0007669"/>
    <property type="project" value="TreeGrafter"/>
</dbReference>
<feature type="region of interest" description="Disordered" evidence="6">
    <location>
        <begin position="85"/>
        <end position="106"/>
    </location>
</feature>
<feature type="compositionally biased region" description="Basic and acidic residues" evidence="6">
    <location>
        <begin position="509"/>
        <end position="524"/>
    </location>
</feature>
<dbReference type="AlphaFoldDB" id="A0AA43QL90"/>
<keyword evidence="3" id="KW-0812">Transmembrane</keyword>
<evidence type="ECO:0000256" key="1">
    <source>
        <dbReference type="ARBA" id="ARBA00004128"/>
    </source>
</evidence>
<evidence type="ECO:0000256" key="4">
    <source>
        <dbReference type="ARBA" id="ARBA00022989"/>
    </source>
</evidence>
<reference evidence="8" key="1">
    <citation type="journal article" date="2023" name="Genome Biol. Evol.">
        <title>First Whole Genome Sequence and Flow Cytometry Genome Size Data for the Lichen-Forming Fungus Ramalina farinacea (Ascomycota).</title>
        <authorList>
            <person name="Llewellyn T."/>
            <person name="Mian S."/>
            <person name="Hill R."/>
            <person name="Leitch I.J."/>
            <person name="Gaya E."/>
        </authorList>
    </citation>
    <scope>NUCLEOTIDE SEQUENCE</scope>
    <source>
        <strain evidence="8">LIQ254RAFAR</strain>
    </source>
</reference>
<dbReference type="InterPro" id="IPR042267">
    <property type="entry name" value="VTC_sf"/>
</dbReference>
<comment type="subcellular location">
    <subcellularLocation>
        <location evidence="1">Vacuole membrane</location>
        <topology evidence="1">Multi-pass membrane protein</topology>
    </subcellularLocation>
</comment>
<dbReference type="InterPro" id="IPR051572">
    <property type="entry name" value="VTC_Complex_Subunit"/>
</dbReference>
<evidence type="ECO:0000313" key="8">
    <source>
        <dbReference type="EMBL" id="MDI1487882.1"/>
    </source>
</evidence>
<dbReference type="GO" id="GO:0006799">
    <property type="term" value="P:polyphosphate biosynthetic process"/>
    <property type="evidence" value="ECO:0007669"/>
    <property type="project" value="UniProtKB-ARBA"/>
</dbReference>
<proteinExistence type="predicted"/>
<dbReference type="InterPro" id="IPR004331">
    <property type="entry name" value="SPX_dom"/>
</dbReference>
<protein>
    <submittedName>
        <fullName evidence="8">Phosphate metabolism transcription protein</fullName>
    </submittedName>
</protein>
<keyword evidence="4" id="KW-1133">Transmembrane helix</keyword>
<dbReference type="Pfam" id="PF09359">
    <property type="entry name" value="VTC"/>
    <property type="match status" value="1"/>
</dbReference>
<feature type="compositionally biased region" description="Basic and acidic residues" evidence="6">
    <location>
        <begin position="94"/>
        <end position="106"/>
    </location>
</feature>
<evidence type="ECO:0000256" key="2">
    <source>
        <dbReference type="ARBA" id="ARBA00022554"/>
    </source>
</evidence>
<dbReference type="PROSITE" id="PS51382">
    <property type="entry name" value="SPX"/>
    <property type="match status" value="1"/>
</dbReference>
<organism evidence="8 9">
    <name type="scientific">Ramalina farinacea</name>
    <dbReference type="NCBI Taxonomy" id="258253"/>
    <lineage>
        <taxon>Eukaryota</taxon>
        <taxon>Fungi</taxon>
        <taxon>Dikarya</taxon>
        <taxon>Ascomycota</taxon>
        <taxon>Pezizomycotina</taxon>
        <taxon>Lecanoromycetes</taxon>
        <taxon>OSLEUM clade</taxon>
        <taxon>Lecanoromycetidae</taxon>
        <taxon>Lecanorales</taxon>
        <taxon>Lecanorineae</taxon>
        <taxon>Ramalinaceae</taxon>
        <taxon>Ramalina</taxon>
    </lineage>
</organism>
<evidence type="ECO:0000259" key="7">
    <source>
        <dbReference type="PROSITE" id="PS51382"/>
    </source>
</evidence>
<evidence type="ECO:0000256" key="3">
    <source>
        <dbReference type="ARBA" id="ARBA00022692"/>
    </source>
</evidence>
<name>A0AA43QL90_9LECA</name>
<evidence type="ECO:0000256" key="5">
    <source>
        <dbReference type="ARBA" id="ARBA00023136"/>
    </source>
</evidence>
<comment type="caution">
    <text evidence="8">The sequence shown here is derived from an EMBL/GenBank/DDBJ whole genome shotgun (WGS) entry which is preliminary data.</text>
</comment>
<dbReference type="GO" id="GO:0000329">
    <property type="term" value="C:fungal-type vacuole membrane"/>
    <property type="evidence" value="ECO:0007669"/>
    <property type="project" value="TreeGrafter"/>
</dbReference>
<keyword evidence="5" id="KW-0472">Membrane</keyword>
<dbReference type="Gene3D" id="3.20.100.30">
    <property type="entry name" value="VTC, catalytic tunnel domain"/>
    <property type="match status" value="1"/>
</dbReference>
<sequence>MRFGATLRKSIYEPWRSSYIDYPKLKKLLREDEPEEDAQPWTEDDESRFVEELLNVQLEKVNTFQSDTYRQLRQRTTDCETKLQRLAGAEDNDEARSKKEASRNEAQKALKELDGITAEITELEKYSRVNFTAFLKAAKKHDRRRGSKYRVRPLLQVRLAALPFNSEDYSPLLYEISTMYSFARQLIQGDSERSKSMSGSRTGNDKFDSHKFWVHPDNLLEVKTYILRRLPILIYNPQGIKNAESRSADPTITSLYFDNPRFALYNEKVEKPANASSLRIKWFGQLNDRPEINFEKKTMLENGDSEEIRVPVKEKYIQPFINGDYRLEKNIDKLRDREGTEGNGVAALKRSVEEIQSFIKDNDLAPLLRANYTRTAFQIPGEDQVRISIDTDLAFIREDSLDQDRPCREPGQWHRGDIDKLGLKFPFPEVRKGEVTTFPYALLEIKISKSASKKTTAWVQDLMSSHLVRAAPRFSKFTHGVAQLFEDYVNSFPFWLSDMETRDIRQDPQDAFREEQERKAKQAADEQAVGSFVGARSVPSFKAAVGSPLGKSPSNFGQRRSDSEIKHIQAEADIDGEQEATHETTSGPAATNKGLLSGISAFSPFSNSKYAKAHREGPVSLPPASATRRSGSRT</sequence>
<dbReference type="InterPro" id="IPR018966">
    <property type="entry name" value="VTC_domain"/>
</dbReference>